<dbReference type="InterPro" id="IPR058240">
    <property type="entry name" value="rSAM_sf"/>
</dbReference>
<keyword evidence="5" id="KW-0408">Iron</keyword>
<gene>
    <name evidence="9" type="ordered locus">Arcve_1190</name>
</gene>
<dbReference type="SFLD" id="SFLDS00029">
    <property type="entry name" value="Radical_SAM"/>
    <property type="match status" value="1"/>
</dbReference>
<keyword evidence="2" id="KW-0004">4Fe-4S</keyword>
<dbReference type="GO" id="GO:0005737">
    <property type="term" value="C:cytoplasm"/>
    <property type="evidence" value="ECO:0007669"/>
    <property type="project" value="TreeGrafter"/>
</dbReference>
<dbReference type="SMART" id="SM00729">
    <property type="entry name" value="Elp3"/>
    <property type="match status" value="1"/>
</dbReference>
<dbReference type="GO" id="GO:0051539">
    <property type="term" value="F:4 iron, 4 sulfur cluster binding"/>
    <property type="evidence" value="ECO:0007669"/>
    <property type="project" value="UniProtKB-KW"/>
</dbReference>
<evidence type="ECO:0000256" key="2">
    <source>
        <dbReference type="ARBA" id="ARBA00022485"/>
    </source>
</evidence>
<keyword evidence="7" id="KW-0175">Coiled coil</keyword>
<dbReference type="Proteomes" id="UP000008136">
    <property type="component" value="Chromosome"/>
</dbReference>
<dbReference type="GO" id="GO:0002926">
    <property type="term" value="P:tRNA wobble base 5-methoxycarbonylmethyl-2-thiouridinylation"/>
    <property type="evidence" value="ECO:0007669"/>
    <property type="project" value="TreeGrafter"/>
</dbReference>
<keyword evidence="6" id="KW-0411">Iron-sulfur</keyword>
<dbReference type="InterPro" id="IPR005909">
    <property type="entry name" value="RaSEA"/>
</dbReference>
<name>F2KMK0_ARCVS</name>
<feature type="coiled-coil region" evidence="7">
    <location>
        <begin position="44"/>
        <end position="71"/>
    </location>
</feature>
<dbReference type="GeneID" id="10394307"/>
<evidence type="ECO:0000256" key="3">
    <source>
        <dbReference type="ARBA" id="ARBA00022691"/>
    </source>
</evidence>
<dbReference type="NCBIfam" id="TIGR01210">
    <property type="entry name" value="archaeosine biosynthesis radical SAM protein RaSEA"/>
    <property type="match status" value="1"/>
</dbReference>
<evidence type="ECO:0000256" key="1">
    <source>
        <dbReference type="ARBA" id="ARBA00001966"/>
    </source>
</evidence>
<dbReference type="KEGG" id="ave:Arcve_1190"/>
<keyword evidence="10" id="KW-1185">Reference proteome</keyword>
<evidence type="ECO:0000313" key="9">
    <source>
        <dbReference type="EMBL" id="AEA47197.1"/>
    </source>
</evidence>
<dbReference type="PANTHER" id="PTHR11135:SF0">
    <property type="entry name" value="ELONGATOR COMPLEX PROTEIN 3"/>
    <property type="match status" value="1"/>
</dbReference>
<evidence type="ECO:0000256" key="7">
    <source>
        <dbReference type="SAM" id="Coils"/>
    </source>
</evidence>
<feature type="domain" description="Radical SAM core" evidence="8">
    <location>
        <begin position="14"/>
        <end position="250"/>
    </location>
</feature>
<dbReference type="InterPro" id="IPR007197">
    <property type="entry name" value="rSAM"/>
</dbReference>
<dbReference type="GO" id="GO:0003824">
    <property type="term" value="F:catalytic activity"/>
    <property type="evidence" value="ECO:0007669"/>
    <property type="project" value="InterPro"/>
</dbReference>
<dbReference type="GO" id="GO:0046872">
    <property type="term" value="F:metal ion binding"/>
    <property type="evidence" value="ECO:0007669"/>
    <property type="project" value="UniProtKB-KW"/>
</dbReference>
<dbReference type="Pfam" id="PF04055">
    <property type="entry name" value="Radical_SAM"/>
    <property type="match status" value="1"/>
</dbReference>
<dbReference type="HOGENOM" id="CLU_060488_0_0_2"/>
<dbReference type="InterPro" id="IPR006638">
    <property type="entry name" value="Elp3/MiaA/NifB-like_rSAM"/>
</dbReference>
<dbReference type="SUPFAM" id="SSF102114">
    <property type="entry name" value="Radical SAM enzymes"/>
    <property type="match status" value="1"/>
</dbReference>
<dbReference type="EMBL" id="CP002588">
    <property type="protein sequence ID" value="AEA47197.1"/>
    <property type="molecule type" value="Genomic_DNA"/>
</dbReference>
<evidence type="ECO:0000259" key="8">
    <source>
        <dbReference type="PROSITE" id="PS51918"/>
    </source>
</evidence>
<evidence type="ECO:0000313" key="10">
    <source>
        <dbReference type="Proteomes" id="UP000008136"/>
    </source>
</evidence>
<evidence type="ECO:0000256" key="4">
    <source>
        <dbReference type="ARBA" id="ARBA00022723"/>
    </source>
</evidence>
<dbReference type="PROSITE" id="PS51918">
    <property type="entry name" value="RADICAL_SAM"/>
    <property type="match status" value="1"/>
</dbReference>
<dbReference type="CDD" id="cd01335">
    <property type="entry name" value="Radical_SAM"/>
    <property type="match status" value="1"/>
</dbReference>
<keyword evidence="3" id="KW-0949">S-adenosyl-L-methionine</keyword>
<dbReference type="RefSeq" id="WP_013683860.1">
    <property type="nucleotide sequence ID" value="NC_015320.1"/>
</dbReference>
<proteinExistence type="predicted"/>
<evidence type="ECO:0000256" key="6">
    <source>
        <dbReference type="ARBA" id="ARBA00023014"/>
    </source>
</evidence>
<dbReference type="PANTHER" id="PTHR11135">
    <property type="entry name" value="HISTONE ACETYLTRANSFERASE-RELATED"/>
    <property type="match status" value="1"/>
</dbReference>
<keyword evidence="4" id="KW-0479">Metal-binding</keyword>
<dbReference type="InterPro" id="IPR039661">
    <property type="entry name" value="ELP3"/>
</dbReference>
<sequence length="312" mass="36146">MVKPVASWIEKERFHGKAVRCLTVILRTRGCYWQRCLMCGFSYASDSRIGLEELKEQIDEAVRDKEFEVLKIFTSGSFFDAREVPPEFREYLYSLMRSMSVKKLIVESRPEFVKDEALKELASMPFEAEVGIGLETSNDFIRENCINKGFTFEDFVRAAEKLKDYGVRVKAYLLLKPPFLSEGEAIEDAIRSSMDVAEYADIISLNLMYIPSNTYVERLWQRNLYRPPWLWSAIEVLRQVRSEGIEIMCDPVAAGSERGPHNCRKCDRDVAMAIKEFSLSQNVADLDVSCDCVHIWQRVVELERYSRLPLVR</sequence>
<comment type="cofactor">
    <cofactor evidence="1">
        <name>[4Fe-4S] cluster</name>
        <dbReference type="ChEBI" id="CHEBI:49883"/>
    </cofactor>
</comment>
<accession>F2KMK0</accession>
<reference evidence="9 10" key="1">
    <citation type="submission" date="2011-03" db="EMBL/GenBank/DDBJ databases">
        <title>The complete genome of Archaeoglobus veneficus SNP6.</title>
        <authorList>
            <consortium name="US DOE Joint Genome Institute (JGI-PGF)"/>
            <person name="Lucas S."/>
            <person name="Copeland A."/>
            <person name="Lapidus A."/>
            <person name="Bruce D."/>
            <person name="Goodwin L."/>
            <person name="Pitluck S."/>
            <person name="Kyrpides N."/>
            <person name="Mavromatis K."/>
            <person name="Pagani I."/>
            <person name="Ivanova N."/>
            <person name="Mikhailova N."/>
            <person name="Lu M."/>
            <person name="Detter J.C."/>
            <person name="Tapia R."/>
            <person name="Han C."/>
            <person name="Land M."/>
            <person name="Hauser L."/>
            <person name="Markowitz V."/>
            <person name="Cheng J.-F."/>
            <person name="Hugenholtz P."/>
            <person name="Woyke T."/>
            <person name="Wu D."/>
            <person name="Spring S."/>
            <person name="Brambilla E."/>
            <person name="Klenk H.-P."/>
            <person name="Eisen J.A."/>
        </authorList>
    </citation>
    <scope>NUCLEOTIDE SEQUENCE [LARGE SCALE GENOMIC DNA]</scope>
    <source>
        <strain>SNP6</strain>
    </source>
</reference>
<organism evidence="9 10">
    <name type="scientific">Archaeoglobus veneficus (strain DSM 11195 / SNP6)</name>
    <dbReference type="NCBI Taxonomy" id="693661"/>
    <lineage>
        <taxon>Archaea</taxon>
        <taxon>Methanobacteriati</taxon>
        <taxon>Methanobacteriota</taxon>
        <taxon>Archaeoglobi</taxon>
        <taxon>Archaeoglobales</taxon>
        <taxon>Archaeoglobaceae</taxon>
        <taxon>Archaeoglobus</taxon>
    </lineage>
</organism>
<evidence type="ECO:0000256" key="5">
    <source>
        <dbReference type="ARBA" id="ARBA00023004"/>
    </source>
</evidence>
<dbReference type="PIRSF" id="PIRSF004954">
    <property type="entry name" value="Radical_SAM"/>
    <property type="match status" value="1"/>
</dbReference>
<dbReference type="AlphaFoldDB" id="F2KMK0"/>
<dbReference type="STRING" id="693661.Arcve_1190"/>
<protein>
    <recommendedName>
        <fullName evidence="8">Radical SAM core domain-containing protein</fullName>
    </recommendedName>
</protein>
<dbReference type="eggNOG" id="arCOG01360">
    <property type="taxonomic scope" value="Archaea"/>
</dbReference>